<comment type="caution">
    <text evidence="2">The sequence shown here is derived from an EMBL/GenBank/DDBJ whole genome shotgun (WGS) entry which is preliminary data.</text>
</comment>
<keyword evidence="3" id="KW-1185">Reference proteome</keyword>
<evidence type="ECO:0000313" key="2">
    <source>
        <dbReference type="EMBL" id="KAL3865039.1"/>
    </source>
</evidence>
<reference evidence="2 3" key="1">
    <citation type="submission" date="2024-11" db="EMBL/GenBank/DDBJ databases">
        <title>Chromosome-level genome assembly of the freshwater bivalve Anodonta woodiana.</title>
        <authorList>
            <person name="Chen X."/>
        </authorList>
    </citation>
    <scope>NUCLEOTIDE SEQUENCE [LARGE SCALE GENOMIC DNA]</scope>
    <source>
        <strain evidence="2">MN2024</strain>
        <tissue evidence="2">Gills</tissue>
    </source>
</reference>
<dbReference type="AlphaFoldDB" id="A0ABD3VTW1"/>
<feature type="region of interest" description="Disordered" evidence="1">
    <location>
        <begin position="51"/>
        <end position="70"/>
    </location>
</feature>
<evidence type="ECO:0000256" key="1">
    <source>
        <dbReference type="SAM" id="MobiDB-lite"/>
    </source>
</evidence>
<sequence length="301" mass="34395">MPKEHNTKTDLVPSPPRGSPRSSGSRRKVGFLDSKHHLPIVPTEGVALHSEQTMVSSNSSDQGKQEIARRKDTARRHLMGTLYTKHSPVTRSFSFVAGERPPVHSIRFPRMILKDSEERVSRKADINPRRKISVENQSAVKHRLTHDISDWTSASISQTDFSKKSRPDSQKISLPDIIMDFNLSASMLAANRDKRIENIDSDDAKEEDDGHVMVEDMMISDLSNDEFLRKKRSLTRLCHGIHRPVTPGLLDSLNKMKLSSKTKTEQWIKTISQNQMSFYDNYRIDSPQEKLAYPEWIYSDV</sequence>
<feature type="compositionally biased region" description="Polar residues" evidence="1">
    <location>
        <begin position="51"/>
        <end position="62"/>
    </location>
</feature>
<organism evidence="2 3">
    <name type="scientific">Sinanodonta woodiana</name>
    <name type="common">Chinese pond mussel</name>
    <name type="synonym">Anodonta woodiana</name>
    <dbReference type="NCBI Taxonomy" id="1069815"/>
    <lineage>
        <taxon>Eukaryota</taxon>
        <taxon>Metazoa</taxon>
        <taxon>Spiralia</taxon>
        <taxon>Lophotrochozoa</taxon>
        <taxon>Mollusca</taxon>
        <taxon>Bivalvia</taxon>
        <taxon>Autobranchia</taxon>
        <taxon>Heteroconchia</taxon>
        <taxon>Palaeoheterodonta</taxon>
        <taxon>Unionida</taxon>
        <taxon>Unionoidea</taxon>
        <taxon>Unionidae</taxon>
        <taxon>Unioninae</taxon>
        <taxon>Sinanodonta</taxon>
    </lineage>
</organism>
<evidence type="ECO:0000313" key="3">
    <source>
        <dbReference type="Proteomes" id="UP001634394"/>
    </source>
</evidence>
<name>A0ABD3VTW1_SINWO</name>
<proteinExistence type="predicted"/>
<gene>
    <name evidence="2" type="ORF">ACJMK2_006672</name>
</gene>
<dbReference type="Proteomes" id="UP001634394">
    <property type="component" value="Unassembled WGS sequence"/>
</dbReference>
<feature type="region of interest" description="Disordered" evidence="1">
    <location>
        <begin position="1"/>
        <end position="35"/>
    </location>
</feature>
<protein>
    <submittedName>
        <fullName evidence="2">Uncharacterized protein</fullName>
    </submittedName>
</protein>
<dbReference type="EMBL" id="JBJQND010000010">
    <property type="protein sequence ID" value="KAL3865039.1"/>
    <property type="molecule type" value="Genomic_DNA"/>
</dbReference>
<accession>A0ABD3VTW1</accession>